<dbReference type="GeneID" id="100371294"/>
<dbReference type="InterPro" id="IPR011990">
    <property type="entry name" value="TPR-like_helical_dom_sf"/>
</dbReference>
<protein>
    <submittedName>
        <fullName evidence="10">Sorting nexin-21-like</fullName>
    </submittedName>
</protein>
<dbReference type="PANTHER" id="PTHR20939">
    <property type="entry name" value="SORTING NEXIN 20, 21"/>
    <property type="match status" value="1"/>
</dbReference>
<feature type="region of interest" description="Disordered" evidence="7">
    <location>
        <begin position="1"/>
        <end position="25"/>
    </location>
</feature>
<evidence type="ECO:0000256" key="7">
    <source>
        <dbReference type="SAM" id="MobiDB-lite"/>
    </source>
</evidence>
<accession>A0ABM0GJW1</accession>
<dbReference type="InterPro" id="IPR001683">
    <property type="entry name" value="PX_dom"/>
</dbReference>
<dbReference type="Pfam" id="PF00787">
    <property type="entry name" value="PX"/>
    <property type="match status" value="1"/>
</dbReference>
<dbReference type="Proteomes" id="UP000694865">
    <property type="component" value="Unplaced"/>
</dbReference>
<gene>
    <name evidence="10" type="primary">LOC100371294</name>
</gene>
<keyword evidence="9" id="KW-1185">Reference proteome</keyword>
<dbReference type="RefSeq" id="XP_002731465.1">
    <property type="nucleotide sequence ID" value="XM_002731419.2"/>
</dbReference>
<dbReference type="InterPro" id="IPR036871">
    <property type="entry name" value="PX_dom_sf"/>
</dbReference>
<dbReference type="SUPFAM" id="SSF48452">
    <property type="entry name" value="TPR-like"/>
    <property type="match status" value="1"/>
</dbReference>
<evidence type="ECO:0000256" key="6">
    <source>
        <dbReference type="ARBA" id="ARBA00023136"/>
    </source>
</evidence>
<evidence type="ECO:0000259" key="8">
    <source>
        <dbReference type="PROSITE" id="PS50195"/>
    </source>
</evidence>
<dbReference type="SMART" id="SM00312">
    <property type="entry name" value="PX"/>
    <property type="match status" value="1"/>
</dbReference>
<evidence type="ECO:0000256" key="1">
    <source>
        <dbReference type="ARBA" id="ARBA00004469"/>
    </source>
</evidence>
<keyword evidence="5" id="KW-0446">Lipid-binding</keyword>
<evidence type="ECO:0000313" key="9">
    <source>
        <dbReference type="Proteomes" id="UP000694865"/>
    </source>
</evidence>
<comment type="subcellular location">
    <subcellularLocation>
        <location evidence="1">Early endosome membrane</location>
        <topology evidence="1">Peripheral membrane protein</topology>
        <orientation evidence="1">Cytoplasmic side</orientation>
    </subcellularLocation>
</comment>
<dbReference type="PROSITE" id="PS50195">
    <property type="entry name" value="PX"/>
    <property type="match status" value="1"/>
</dbReference>
<evidence type="ECO:0000256" key="5">
    <source>
        <dbReference type="ARBA" id="ARBA00023121"/>
    </source>
</evidence>
<dbReference type="Gene3D" id="1.25.40.10">
    <property type="entry name" value="Tetratricopeptide repeat domain"/>
    <property type="match status" value="1"/>
</dbReference>
<keyword evidence="6" id="KW-0472">Membrane</keyword>
<reference evidence="10" key="1">
    <citation type="submission" date="2025-08" db="UniProtKB">
        <authorList>
            <consortium name="RefSeq"/>
        </authorList>
    </citation>
    <scope>IDENTIFICATION</scope>
    <source>
        <tissue evidence="10">Testes</tissue>
    </source>
</reference>
<dbReference type="Gene3D" id="3.30.1520.10">
    <property type="entry name" value="Phox-like domain"/>
    <property type="match status" value="1"/>
</dbReference>
<evidence type="ECO:0000256" key="4">
    <source>
        <dbReference type="ARBA" id="ARBA00022927"/>
    </source>
</evidence>
<evidence type="ECO:0000256" key="3">
    <source>
        <dbReference type="ARBA" id="ARBA00022753"/>
    </source>
</evidence>
<keyword evidence="2" id="KW-0813">Transport</keyword>
<keyword evidence="3" id="KW-0967">Endosome</keyword>
<dbReference type="PANTHER" id="PTHR20939:SF11">
    <property type="entry name" value="LD12265P"/>
    <property type="match status" value="1"/>
</dbReference>
<evidence type="ECO:0000256" key="2">
    <source>
        <dbReference type="ARBA" id="ARBA00022448"/>
    </source>
</evidence>
<dbReference type="InterPro" id="IPR039937">
    <property type="entry name" value="SNX20/SNX21"/>
</dbReference>
<proteinExistence type="predicted"/>
<feature type="domain" description="PX" evidence="8">
    <location>
        <begin position="91"/>
        <end position="208"/>
    </location>
</feature>
<evidence type="ECO:0000313" key="10">
    <source>
        <dbReference type="RefSeq" id="XP_002731465.1"/>
    </source>
</evidence>
<organism evidence="9 10">
    <name type="scientific">Saccoglossus kowalevskii</name>
    <name type="common">Acorn worm</name>
    <dbReference type="NCBI Taxonomy" id="10224"/>
    <lineage>
        <taxon>Eukaryota</taxon>
        <taxon>Metazoa</taxon>
        <taxon>Hemichordata</taxon>
        <taxon>Enteropneusta</taxon>
        <taxon>Harrimaniidae</taxon>
        <taxon>Saccoglossus</taxon>
    </lineage>
</organism>
<dbReference type="SUPFAM" id="SSF64268">
    <property type="entry name" value="PX domain"/>
    <property type="match status" value="1"/>
</dbReference>
<name>A0ABM0GJW1_SACKO</name>
<sequence length="345" mass="39147">MATPRKKIPCEISIDDPISSDTESELELGEDEDELELNFSGTLTFNSPSGEELAKTPQVTAIDTGYVRPCDLNTQSNNTGRYRHSGKIHTERTNFEIISAKTVGDGHSKYVAYTVAVVRSIGADSSQALIERRYSEFYTLNQSLRKKFPELMQNIAFPRKTITGNFKLQTIAERSRAFEQYLSHIFTFEDVRTSPEFEDFFYNRDLQVAYKYLCVGEYQEAIPVLQNALHLEEKLLGETHPNVIETLSALVVAYCHIDSDAHAHSYAKAALDSIIDDSDDDVESNVFLVPLLRTAIGICWRIGKDKRHLEMRLSRNVKDVFDAESRPALKELVLRRFMSHTPPPT</sequence>
<keyword evidence="4" id="KW-0653">Protein transport</keyword>